<keyword evidence="3" id="KW-1185">Reference proteome</keyword>
<accession>A0ABQ7MAS4</accession>
<feature type="region of interest" description="Disordered" evidence="1">
    <location>
        <begin position="149"/>
        <end position="189"/>
    </location>
</feature>
<organism evidence="2 3">
    <name type="scientific">Brassica rapa subsp. trilocularis</name>
    <dbReference type="NCBI Taxonomy" id="1813537"/>
    <lineage>
        <taxon>Eukaryota</taxon>
        <taxon>Viridiplantae</taxon>
        <taxon>Streptophyta</taxon>
        <taxon>Embryophyta</taxon>
        <taxon>Tracheophyta</taxon>
        <taxon>Spermatophyta</taxon>
        <taxon>Magnoliopsida</taxon>
        <taxon>eudicotyledons</taxon>
        <taxon>Gunneridae</taxon>
        <taxon>Pentapetalae</taxon>
        <taxon>rosids</taxon>
        <taxon>malvids</taxon>
        <taxon>Brassicales</taxon>
        <taxon>Brassicaceae</taxon>
        <taxon>Brassiceae</taxon>
        <taxon>Brassica</taxon>
    </lineage>
</organism>
<feature type="compositionally biased region" description="Acidic residues" evidence="1">
    <location>
        <begin position="176"/>
        <end position="189"/>
    </location>
</feature>
<evidence type="ECO:0000313" key="3">
    <source>
        <dbReference type="Proteomes" id="UP000823674"/>
    </source>
</evidence>
<name>A0ABQ7MAS4_BRACM</name>
<comment type="caution">
    <text evidence="2">The sequence shown here is derived from an EMBL/GenBank/DDBJ whole genome shotgun (WGS) entry which is preliminary data.</text>
</comment>
<feature type="compositionally biased region" description="Low complexity" evidence="1">
    <location>
        <begin position="163"/>
        <end position="175"/>
    </location>
</feature>
<feature type="compositionally biased region" description="Polar residues" evidence="1">
    <location>
        <begin position="17"/>
        <end position="28"/>
    </location>
</feature>
<feature type="region of interest" description="Disordered" evidence="1">
    <location>
        <begin position="1"/>
        <end position="136"/>
    </location>
</feature>
<evidence type="ECO:0000313" key="2">
    <source>
        <dbReference type="EMBL" id="KAG5395880.1"/>
    </source>
</evidence>
<reference evidence="2 3" key="1">
    <citation type="submission" date="2021-03" db="EMBL/GenBank/DDBJ databases">
        <authorList>
            <person name="King G.J."/>
            <person name="Bancroft I."/>
            <person name="Baten A."/>
            <person name="Bloomfield J."/>
            <person name="Borpatragohain P."/>
            <person name="He Z."/>
            <person name="Irish N."/>
            <person name="Irwin J."/>
            <person name="Liu K."/>
            <person name="Mauleon R.P."/>
            <person name="Moore J."/>
            <person name="Morris R."/>
            <person name="Ostergaard L."/>
            <person name="Wang B."/>
            <person name="Wells R."/>
        </authorList>
    </citation>
    <scope>NUCLEOTIDE SEQUENCE [LARGE SCALE GENOMIC DNA]</scope>
    <source>
        <strain evidence="2">R-o-18</strain>
        <tissue evidence="2">Leaf</tissue>
    </source>
</reference>
<dbReference type="Proteomes" id="UP000823674">
    <property type="component" value="Chromosome A05"/>
</dbReference>
<feature type="non-terminal residue" evidence="2">
    <location>
        <position position="189"/>
    </location>
</feature>
<sequence>MARKKPPKNKPPVRLPTGTTKSSNSSVKVATPDASSAVKLKVTDSLLTGPAAQTMSPPPAQNPSNRDLAKQTENPNPETLATDTQSEMVYKQVGVKTLDQPELVSSSVPKDPPPAASLKPAVIPPPSPIVPVSPRNGTVTVEYDLSKGSLSVDLSTESHLKEQSSSGSSSDTTLSSEEDDPDDEDQFIE</sequence>
<evidence type="ECO:0000256" key="1">
    <source>
        <dbReference type="SAM" id="MobiDB-lite"/>
    </source>
</evidence>
<protein>
    <submittedName>
        <fullName evidence="2">Uncharacterized protein</fullName>
    </submittedName>
</protein>
<dbReference type="EMBL" id="JADBGQ010000005">
    <property type="protein sequence ID" value="KAG5395880.1"/>
    <property type="molecule type" value="Genomic_DNA"/>
</dbReference>
<proteinExistence type="predicted"/>
<feature type="compositionally biased region" description="Pro residues" evidence="1">
    <location>
        <begin position="122"/>
        <end position="131"/>
    </location>
</feature>
<gene>
    <name evidence="2" type="primary">A05g500710.1_BraROA</name>
    <name evidence="2" type="ORF">IGI04_017694</name>
</gene>
<feature type="compositionally biased region" description="Polar residues" evidence="1">
    <location>
        <begin position="71"/>
        <end position="87"/>
    </location>
</feature>